<evidence type="ECO:0000313" key="3">
    <source>
        <dbReference type="Proteomes" id="UP000020681"/>
    </source>
</evidence>
<evidence type="ECO:0000313" key="2">
    <source>
        <dbReference type="EMBL" id="EUA90346.1"/>
    </source>
</evidence>
<organism evidence="2 3">
    <name type="scientific">Mycobacterium ulcerans str. Harvey</name>
    <dbReference type="NCBI Taxonomy" id="1299332"/>
    <lineage>
        <taxon>Bacteria</taxon>
        <taxon>Bacillati</taxon>
        <taxon>Actinomycetota</taxon>
        <taxon>Actinomycetes</taxon>
        <taxon>Mycobacteriales</taxon>
        <taxon>Mycobacteriaceae</taxon>
        <taxon>Mycobacterium</taxon>
        <taxon>Mycobacterium ulcerans group</taxon>
    </lineage>
</organism>
<accession>A0ABN0QZU2</accession>
<name>A0ABN0QZU2_MYCUL</name>
<reference evidence="2 3" key="1">
    <citation type="submission" date="2014-01" db="EMBL/GenBank/DDBJ databases">
        <authorList>
            <person name="Dobos K."/>
            <person name="Lenaerts A."/>
            <person name="Ordway D."/>
            <person name="DeGroote M.A."/>
            <person name="Parker T."/>
            <person name="Sizemore C."/>
            <person name="Tallon L.J."/>
            <person name="Sadzewicz L.K."/>
            <person name="Sengamalay N."/>
            <person name="Fraser C.M."/>
            <person name="Hine E."/>
            <person name="Shefchek K.A."/>
            <person name="Das S.P."/>
            <person name="Tettelin H."/>
        </authorList>
    </citation>
    <scope>NUCLEOTIDE SEQUENCE [LARGE SCALE GENOMIC DNA]</scope>
    <source>
        <strain evidence="2 3">Harvey</strain>
    </source>
</reference>
<evidence type="ECO:0000256" key="1">
    <source>
        <dbReference type="SAM" id="MobiDB-lite"/>
    </source>
</evidence>
<keyword evidence="3" id="KW-1185">Reference proteome</keyword>
<feature type="compositionally biased region" description="Basic and acidic residues" evidence="1">
    <location>
        <begin position="44"/>
        <end position="69"/>
    </location>
</feature>
<sequence length="69" mass="7702">MVATAPGAEHIQNYLFGVEGDDFIRDAVGARSVVVRPENPVQTIDRKSRDHDDGHRDNHHPPPSDEGFR</sequence>
<gene>
    <name evidence="2" type="ORF">I551_3056</name>
</gene>
<dbReference type="Proteomes" id="UP000020681">
    <property type="component" value="Unassembled WGS sequence"/>
</dbReference>
<comment type="caution">
    <text evidence="2">The sequence shown here is derived from an EMBL/GenBank/DDBJ whole genome shotgun (WGS) entry which is preliminary data.</text>
</comment>
<proteinExistence type="predicted"/>
<protein>
    <submittedName>
        <fullName evidence="2">Uncharacterized protein</fullName>
    </submittedName>
</protein>
<dbReference type="EMBL" id="JAOL01000105">
    <property type="protein sequence ID" value="EUA90346.1"/>
    <property type="molecule type" value="Genomic_DNA"/>
</dbReference>
<feature type="region of interest" description="Disordered" evidence="1">
    <location>
        <begin position="35"/>
        <end position="69"/>
    </location>
</feature>